<name>A0A2Z4U8N7_9FIRM</name>
<dbReference type="InterPro" id="IPR014710">
    <property type="entry name" value="RmlC-like_jellyroll"/>
</dbReference>
<protein>
    <submittedName>
        <fullName evidence="5">AraC family transcriptional regulator</fullName>
    </submittedName>
</protein>
<dbReference type="InterPro" id="IPR018060">
    <property type="entry name" value="HTH_AraC"/>
</dbReference>
<dbReference type="EMBL" id="CP030280">
    <property type="protein sequence ID" value="AWY97386.1"/>
    <property type="molecule type" value="Genomic_DNA"/>
</dbReference>
<dbReference type="AlphaFoldDB" id="A0A2Z4U8N7"/>
<dbReference type="SUPFAM" id="SSF51215">
    <property type="entry name" value="Regulatory protein AraC"/>
    <property type="match status" value="1"/>
</dbReference>
<dbReference type="PANTHER" id="PTHR43280">
    <property type="entry name" value="ARAC-FAMILY TRANSCRIPTIONAL REGULATOR"/>
    <property type="match status" value="1"/>
</dbReference>
<dbReference type="KEGG" id="blau:DQQ01_03620"/>
<dbReference type="Pfam" id="PF02311">
    <property type="entry name" value="AraC_binding"/>
    <property type="match status" value="1"/>
</dbReference>
<dbReference type="PANTHER" id="PTHR43280:SF28">
    <property type="entry name" value="HTH-TYPE TRANSCRIPTIONAL ACTIVATOR RHAS"/>
    <property type="match status" value="1"/>
</dbReference>
<feature type="domain" description="HTH araC/xylS-type" evidence="4">
    <location>
        <begin position="164"/>
        <end position="263"/>
    </location>
</feature>
<dbReference type="InterPro" id="IPR009057">
    <property type="entry name" value="Homeodomain-like_sf"/>
</dbReference>
<evidence type="ECO:0000313" key="6">
    <source>
        <dbReference type="Proteomes" id="UP000250003"/>
    </source>
</evidence>
<accession>A0A2Z4U8N7</accession>
<keyword evidence="2" id="KW-0238">DNA-binding</keyword>
<dbReference type="PROSITE" id="PS00041">
    <property type="entry name" value="HTH_ARAC_FAMILY_1"/>
    <property type="match status" value="1"/>
</dbReference>
<evidence type="ECO:0000256" key="3">
    <source>
        <dbReference type="ARBA" id="ARBA00023163"/>
    </source>
</evidence>
<dbReference type="SUPFAM" id="SSF46689">
    <property type="entry name" value="Homeodomain-like"/>
    <property type="match status" value="1"/>
</dbReference>
<evidence type="ECO:0000256" key="2">
    <source>
        <dbReference type="ARBA" id="ARBA00023125"/>
    </source>
</evidence>
<dbReference type="SMART" id="SM00342">
    <property type="entry name" value="HTH_ARAC"/>
    <property type="match status" value="1"/>
</dbReference>
<keyword evidence="3" id="KW-0804">Transcription</keyword>
<organism evidence="5 6">
    <name type="scientific">Blautia argi</name>
    <dbReference type="NCBI Taxonomy" id="1912897"/>
    <lineage>
        <taxon>Bacteria</taxon>
        <taxon>Bacillati</taxon>
        <taxon>Bacillota</taxon>
        <taxon>Clostridia</taxon>
        <taxon>Lachnospirales</taxon>
        <taxon>Lachnospiraceae</taxon>
        <taxon>Blautia</taxon>
    </lineage>
</organism>
<proteinExistence type="predicted"/>
<dbReference type="InterPro" id="IPR018062">
    <property type="entry name" value="HTH_AraC-typ_CS"/>
</dbReference>
<dbReference type="InterPro" id="IPR037923">
    <property type="entry name" value="HTH-like"/>
</dbReference>
<dbReference type="Proteomes" id="UP000250003">
    <property type="component" value="Chromosome"/>
</dbReference>
<dbReference type="OrthoDB" id="9799319at2"/>
<dbReference type="GO" id="GO:0043565">
    <property type="term" value="F:sequence-specific DNA binding"/>
    <property type="evidence" value="ECO:0007669"/>
    <property type="project" value="InterPro"/>
</dbReference>
<keyword evidence="6" id="KW-1185">Reference proteome</keyword>
<reference evidence="6" key="1">
    <citation type="submission" date="2018-06" db="EMBL/GenBank/DDBJ databases">
        <title>Description of Blautia argi sp. nov., a new anaerobic isolated from dog feces.</title>
        <authorList>
            <person name="Chang Y.-H."/>
            <person name="Paek J."/>
            <person name="Shin Y."/>
        </authorList>
    </citation>
    <scope>NUCLEOTIDE SEQUENCE [LARGE SCALE GENOMIC DNA]</scope>
    <source>
        <strain evidence="6">KCTC 15426</strain>
    </source>
</reference>
<evidence type="ECO:0000259" key="4">
    <source>
        <dbReference type="PROSITE" id="PS01124"/>
    </source>
</evidence>
<dbReference type="InterPro" id="IPR003313">
    <property type="entry name" value="AraC-bd"/>
</dbReference>
<evidence type="ECO:0000256" key="1">
    <source>
        <dbReference type="ARBA" id="ARBA00023015"/>
    </source>
</evidence>
<dbReference type="Pfam" id="PF12833">
    <property type="entry name" value="HTH_18"/>
    <property type="match status" value="1"/>
</dbReference>
<dbReference type="RefSeq" id="WP_111918477.1">
    <property type="nucleotide sequence ID" value="NZ_CAUWHR010000005.1"/>
</dbReference>
<dbReference type="GO" id="GO:0003700">
    <property type="term" value="F:DNA-binding transcription factor activity"/>
    <property type="evidence" value="ECO:0007669"/>
    <property type="project" value="InterPro"/>
</dbReference>
<dbReference type="Gene3D" id="2.60.120.10">
    <property type="entry name" value="Jelly Rolls"/>
    <property type="match status" value="1"/>
</dbReference>
<keyword evidence="1" id="KW-0805">Transcription regulation</keyword>
<gene>
    <name evidence="5" type="ORF">DQQ01_03620</name>
</gene>
<dbReference type="Gene3D" id="1.10.10.60">
    <property type="entry name" value="Homeodomain-like"/>
    <property type="match status" value="2"/>
</dbReference>
<evidence type="ECO:0000313" key="5">
    <source>
        <dbReference type="EMBL" id="AWY97386.1"/>
    </source>
</evidence>
<sequence length="290" mass="33637">MLANFEKREEKECAWTGRYESLHNLPHWHLECELIYIEKGTVTVSYNHTAYQLHDREAVFIQSGEIHYIHGESGSITQILMFNASMIQEITRRTALASPLLPSFSATAVPNLFKTVKKELEEKQSFYEMKIIGMIRCLFVDIYRHGIPIEEKSARFHTSMENYKNLLNEIEEKYSYITFSDASSFMGFSEPYFSKFFKNISGMTFSTYLNIIRLEKAIEMLRHNRQELSITEIASLCGFDTIRHFNRTFKEITGYSPSTLPKDYVLTSRSIKSMKGNFNPTLSGSKLLDS</sequence>
<dbReference type="PROSITE" id="PS01124">
    <property type="entry name" value="HTH_ARAC_FAMILY_2"/>
    <property type="match status" value="1"/>
</dbReference>